<dbReference type="AlphaFoldDB" id="A0A6N2MWT1"/>
<gene>
    <name evidence="2" type="ORF">SVIM_LOCUS418106</name>
</gene>
<reference evidence="2" key="1">
    <citation type="submission" date="2019-03" db="EMBL/GenBank/DDBJ databases">
        <authorList>
            <person name="Mank J."/>
            <person name="Almeida P."/>
        </authorList>
    </citation>
    <scope>NUCLEOTIDE SEQUENCE</scope>
    <source>
        <strain evidence="2">78183</strain>
    </source>
</reference>
<protein>
    <submittedName>
        <fullName evidence="2">Uncharacterized protein</fullName>
    </submittedName>
</protein>
<name>A0A6N2MWT1_SALVM</name>
<feature type="region of interest" description="Disordered" evidence="1">
    <location>
        <begin position="1"/>
        <end position="30"/>
    </location>
</feature>
<evidence type="ECO:0000256" key="1">
    <source>
        <dbReference type="SAM" id="MobiDB-lite"/>
    </source>
</evidence>
<sequence length="144" mass="15744">MTNPHPPSLFSNALDVIPRNPSRSPVPKRLGFSSTFNRTSYLSNPASSIRASVSASFSSNLDAIVKAFARQSFVTRARGVGVSRAVEASEKERPIPDIRTGDIVEIKLEVPENRRRLPFTKALSYLSRMQASTLRLGFGGLLLA</sequence>
<proteinExistence type="predicted"/>
<organism evidence="2">
    <name type="scientific">Salix viminalis</name>
    <name type="common">Common osier</name>
    <name type="synonym">Basket willow</name>
    <dbReference type="NCBI Taxonomy" id="40686"/>
    <lineage>
        <taxon>Eukaryota</taxon>
        <taxon>Viridiplantae</taxon>
        <taxon>Streptophyta</taxon>
        <taxon>Embryophyta</taxon>
        <taxon>Tracheophyta</taxon>
        <taxon>Spermatophyta</taxon>
        <taxon>Magnoliopsida</taxon>
        <taxon>eudicotyledons</taxon>
        <taxon>Gunneridae</taxon>
        <taxon>Pentapetalae</taxon>
        <taxon>rosids</taxon>
        <taxon>fabids</taxon>
        <taxon>Malpighiales</taxon>
        <taxon>Salicaceae</taxon>
        <taxon>Saliceae</taxon>
        <taxon>Salix</taxon>
    </lineage>
</organism>
<evidence type="ECO:0000313" key="2">
    <source>
        <dbReference type="EMBL" id="VFU57759.1"/>
    </source>
</evidence>
<accession>A0A6N2MWT1</accession>
<dbReference type="EMBL" id="CAADRP010001963">
    <property type="protein sequence ID" value="VFU57759.1"/>
    <property type="molecule type" value="Genomic_DNA"/>
</dbReference>